<feature type="compositionally biased region" description="Basic and acidic residues" evidence="3">
    <location>
        <begin position="489"/>
        <end position="504"/>
    </location>
</feature>
<evidence type="ECO:0000256" key="1">
    <source>
        <dbReference type="ARBA" id="ARBA00023117"/>
    </source>
</evidence>
<dbReference type="GO" id="GO:0006338">
    <property type="term" value="P:chromatin remodeling"/>
    <property type="evidence" value="ECO:0007669"/>
    <property type="project" value="TreeGrafter"/>
</dbReference>
<evidence type="ECO:0000259" key="4">
    <source>
        <dbReference type="PROSITE" id="PS50014"/>
    </source>
</evidence>
<organism evidence="5 6">
    <name type="scientific">Gracilariopsis chorda</name>
    <dbReference type="NCBI Taxonomy" id="448386"/>
    <lineage>
        <taxon>Eukaryota</taxon>
        <taxon>Rhodophyta</taxon>
        <taxon>Florideophyceae</taxon>
        <taxon>Rhodymeniophycidae</taxon>
        <taxon>Gracilariales</taxon>
        <taxon>Gracilariaceae</taxon>
        <taxon>Gracilariopsis</taxon>
    </lineage>
</organism>
<evidence type="ECO:0000256" key="2">
    <source>
        <dbReference type="PROSITE-ProRule" id="PRU00035"/>
    </source>
</evidence>
<feature type="compositionally biased region" description="Polar residues" evidence="3">
    <location>
        <begin position="41"/>
        <end position="69"/>
    </location>
</feature>
<reference evidence="5 6" key="1">
    <citation type="journal article" date="2018" name="Mol. Biol. Evol.">
        <title>Analysis of the draft genome of the red seaweed Gracilariopsis chorda provides insights into genome size evolution in Rhodophyta.</title>
        <authorList>
            <person name="Lee J."/>
            <person name="Yang E.C."/>
            <person name="Graf L."/>
            <person name="Yang J.H."/>
            <person name="Qiu H."/>
            <person name="Zel Zion U."/>
            <person name="Chan C.X."/>
            <person name="Stephens T.G."/>
            <person name="Weber A.P.M."/>
            <person name="Boo G.H."/>
            <person name="Boo S.M."/>
            <person name="Kim K.M."/>
            <person name="Shin Y."/>
            <person name="Jung M."/>
            <person name="Lee S.J."/>
            <person name="Yim H.S."/>
            <person name="Lee J.H."/>
            <person name="Bhattacharya D."/>
            <person name="Yoon H.S."/>
        </authorList>
    </citation>
    <scope>NUCLEOTIDE SEQUENCE [LARGE SCALE GENOMIC DNA]</scope>
    <source>
        <strain evidence="5 6">SKKU-2015</strain>
        <tissue evidence="5">Whole body</tissue>
    </source>
</reference>
<proteinExistence type="predicted"/>
<feature type="compositionally biased region" description="Acidic residues" evidence="3">
    <location>
        <begin position="708"/>
        <end position="718"/>
    </location>
</feature>
<feature type="compositionally biased region" description="Basic residues" evidence="3">
    <location>
        <begin position="919"/>
        <end position="931"/>
    </location>
</feature>
<feature type="compositionally biased region" description="Basic and acidic residues" evidence="3">
    <location>
        <begin position="694"/>
        <end position="704"/>
    </location>
</feature>
<dbReference type="InterPro" id="IPR036427">
    <property type="entry name" value="Bromodomain-like_sf"/>
</dbReference>
<feature type="compositionally biased region" description="Basic and acidic residues" evidence="3">
    <location>
        <begin position="874"/>
        <end position="915"/>
    </location>
</feature>
<feature type="compositionally biased region" description="Acidic residues" evidence="3">
    <location>
        <begin position="1103"/>
        <end position="1123"/>
    </location>
</feature>
<evidence type="ECO:0000313" key="6">
    <source>
        <dbReference type="Proteomes" id="UP000247409"/>
    </source>
</evidence>
<feature type="compositionally biased region" description="Basic and acidic residues" evidence="3">
    <location>
        <begin position="339"/>
        <end position="414"/>
    </location>
</feature>
<feature type="region of interest" description="Disordered" evidence="3">
    <location>
        <begin position="1"/>
        <end position="107"/>
    </location>
</feature>
<dbReference type="InterPro" id="IPR050935">
    <property type="entry name" value="Bromo_chromatin_reader"/>
</dbReference>
<dbReference type="GO" id="GO:0006355">
    <property type="term" value="P:regulation of DNA-templated transcription"/>
    <property type="evidence" value="ECO:0007669"/>
    <property type="project" value="TreeGrafter"/>
</dbReference>
<protein>
    <submittedName>
        <fullName evidence="5">CREB-binding protein</fullName>
    </submittedName>
</protein>
<feature type="compositionally biased region" description="Basic and acidic residues" evidence="3">
    <location>
        <begin position="565"/>
        <end position="582"/>
    </location>
</feature>
<feature type="compositionally biased region" description="Basic and acidic residues" evidence="3">
    <location>
        <begin position="663"/>
        <end position="677"/>
    </location>
</feature>
<dbReference type="PRINTS" id="PR00503">
    <property type="entry name" value="BROMODOMAIN"/>
</dbReference>
<gene>
    <name evidence="5" type="ORF">BWQ96_04816</name>
</gene>
<accession>A0A2V3ITF4</accession>
<feature type="compositionally biased region" description="Basic and acidic residues" evidence="3">
    <location>
        <begin position="743"/>
        <end position="761"/>
    </location>
</feature>
<feature type="compositionally biased region" description="Basic and acidic residues" evidence="3">
    <location>
        <begin position="932"/>
        <end position="949"/>
    </location>
</feature>
<dbReference type="Pfam" id="PF00439">
    <property type="entry name" value="Bromodomain"/>
    <property type="match status" value="1"/>
</dbReference>
<feature type="compositionally biased region" description="Basic residues" evidence="3">
    <location>
        <begin position="1130"/>
        <end position="1142"/>
    </location>
</feature>
<dbReference type="InterPro" id="IPR001487">
    <property type="entry name" value="Bromodomain"/>
</dbReference>
<feature type="compositionally biased region" description="Basic and acidic residues" evidence="3">
    <location>
        <begin position="273"/>
        <end position="295"/>
    </location>
</feature>
<dbReference type="Gene3D" id="1.20.920.10">
    <property type="entry name" value="Bromodomain-like"/>
    <property type="match status" value="1"/>
</dbReference>
<dbReference type="AlphaFoldDB" id="A0A2V3ITF4"/>
<dbReference type="GO" id="GO:0000785">
    <property type="term" value="C:chromatin"/>
    <property type="evidence" value="ECO:0007669"/>
    <property type="project" value="TreeGrafter"/>
</dbReference>
<feature type="domain" description="Bromo" evidence="4">
    <location>
        <begin position="1003"/>
        <end position="1073"/>
    </location>
</feature>
<evidence type="ECO:0000256" key="3">
    <source>
        <dbReference type="SAM" id="MobiDB-lite"/>
    </source>
</evidence>
<feature type="compositionally biased region" description="Basic and acidic residues" evidence="3">
    <location>
        <begin position="90"/>
        <end position="103"/>
    </location>
</feature>
<feature type="compositionally biased region" description="Basic and acidic residues" evidence="3">
    <location>
        <begin position="780"/>
        <end position="814"/>
    </location>
</feature>
<dbReference type="PANTHER" id="PTHR22880">
    <property type="entry name" value="FALZ-RELATED BROMODOMAIN-CONTAINING PROTEINS"/>
    <property type="match status" value="1"/>
</dbReference>
<keyword evidence="1 2" id="KW-0103">Bromodomain</keyword>
<sequence length="1205" mass="134878">MGRGGAPTRRGRAAKGAKAQSSKDTSKVLDIPKEPHGGKSTRGTRASKTSSTDTGQDGRGTISTAPSNQPSRTMPSRSRRKPSRYSTQETRQERDRHENEGKALNDGMELLDLFRNTLRKITEEPTDEGRTDAARHGMEIMKEALLGHKVEERDWASFDVLSTMSEALDLNTEPSLEYTLGVLGVTELPETLQERTRAQGAKAYNEVFRNSQIRRRKQESEKQKKEAAMKAKKEKERKQKQKTDKSKARKGTDTKERKELSSLGRERPKRKSDRNQEEDKKRIDLEENMVDEGKTEAVQSITSAGKEGEATTPMETNLKKEAQEECTGKAKNNTQESGKLQESKPPELKDDALLKRDNMQNAAKDEEMKDISVNGDDVKESAEKSEGRPRSRSKETEKDQERLRRHEETSKLKEQANPPQPQLRRSSRLGPAESSRQDNPTPTGKDDTKAAKPLQRQPESLQASNMDVDMPPRHEGVINTATTANVVLEPEKEKNGGTKSHKEGLISSTPEDSSPKLEEKPRKFTRMATKRRGRTRTGTRHPQEKESSEQRPSIASVTAELATPRAEHLPEKHVIREEDKSQKSITDPAVTERNADLMTDSKLKDKESKTNTTGEILLIPKKDIQASEGGNIRKSATEAVTAATAKKEQQEKTDLLPSAQAEPSEHVESLSARKQEKEDVDMLEPHQTEGTGPEPRRTHDRKEPPVSPEDELDADALDVDSNSQKPQRGENAARSRVGFSKEYPSRPGKEPSHGKNAKLEETENTSSSTKDAAKGIDGAVDDKTLKTVAKERTDGDTVHREEKPASRTREKQRPEVGQTISKNEQGEPQGLVREQKRLLTAEELEKETMAAVFGDSDDEEDMGGNAIDLNPSESGEHQGAKDEDKQKVSTRTDARHESRRGSVKEGEDKISKDVGSRTGRGRGRGRGRRRAQKETKGPQKAIEKTERRMSSRRYSGTRDDLVVSQTRQTRLRRESTNLNDGRLILHTDDEHMRACAAVWQIVHDEKISIPFRQPVQKKDAPDYFDIVKKPMDLATVRKNMESGVIMSPIAFYESMMQIVKNAFLYNAKHSDLWGLAMELQLIIRDKTRPIVAQWCDSTGESYEFTEDEDSGEEDKSELEEEVEVAGAPRSKAKRLGRSPKHKKSEDVEAAPPSKRGRGRGRGRVRGRRGAGMTRAAVGRKRASEVDVGPIKTKKRRVGRPRKDGN</sequence>
<name>A0A2V3ITF4_9FLOR</name>
<feature type="compositionally biased region" description="Basic and acidic residues" evidence="3">
    <location>
        <begin position="645"/>
        <end position="654"/>
    </location>
</feature>
<dbReference type="CDD" id="cd04369">
    <property type="entry name" value="Bromodomain"/>
    <property type="match status" value="1"/>
</dbReference>
<feature type="compositionally biased region" description="Basic residues" evidence="3">
    <location>
        <begin position="523"/>
        <end position="539"/>
    </location>
</feature>
<dbReference type="OrthoDB" id="6110at2759"/>
<dbReference type="Proteomes" id="UP000247409">
    <property type="component" value="Unassembled WGS sequence"/>
</dbReference>
<dbReference type="PROSITE" id="PS50014">
    <property type="entry name" value="BROMODOMAIN_2"/>
    <property type="match status" value="1"/>
</dbReference>
<evidence type="ECO:0000313" key="5">
    <source>
        <dbReference type="EMBL" id="PXF45401.1"/>
    </source>
</evidence>
<dbReference type="GO" id="GO:0005634">
    <property type="term" value="C:nucleus"/>
    <property type="evidence" value="ECO:0007669"/>
    <property type="project" value="TreeGrafter"/>
</dbReference>
<feature type="compositionally biased region" description="Basic and acidic residues" evidence="3">
    <location>
        <begin position="593"/>
        <end position="609"/>
    </location>
</feature>
<feature type="compositionally biased region" description="Basic and acidic residues" evidence="3">
    <location>
        <begin position="513"/>
        <end position="522"/>
    </location>
</feature>
<dbReference type="PANTHER" id="PTHR22880:SF225">
    <property type="entry name" value="BROMODOMAIN-CONTAINING PROTEIN BET-1-RELATED"/>
    <property type="match status" value="1"/>
</dbReference>
<dbReference type="SMART" id="SM00297">
    <property type="entry name" value="BROMO"/>
    <property type="match status" value="1"/>
</dbReference>
<dbReference type="STRING" id="448386.A0A2V3ITF4"/>
<feature type="compositionally biased region" description="Basic and acidic residues" evidence="3">
    <location>
        <begin position="218"/>
        <end position="266"/>
    </location>
</feature>
<feature type="region of interest" description="Disordered" evidence="3">
    <location>
        <begin position="194"/>
        <end position="968"/>
    </location>
</feature>
<keyword evidence="6" id="KW-1185">Reference proteome</keyword>
<dbReference type="EMBL" id="NBIV01000061">
    <property type="protein sequence ID" value="PXF45401.1"/>
    <property type="molecule type" value="Genomic_DNA"/>
</dbReference>
<dbReference type="SUPFAM" id="SSF47370">
    <property type="entry name" value="Bromodomain"/>
    <property type="match status" value="1"/>
</dbReference>
<feature type="region of interest" description="Disordered" evidence="3">
    <location>
        <begin position="1101"/>
        <end position="1205"/>
    </location>
</feature>
<comment type="caution">
    <text evidence="5">The sequence shown here is derived from an EMBL/GenBank/DDBJ whole genome shotgun (WGS) entry which is preliminary data.</text>
</comment>
<feature type="compositionally biased region" description="Basic and acidic residues" evidence="3">
    <location>
        <begin position="317"/>
        <end position="328"/>
    </location>
</feature>
<feature type="compositionally biased region" description="Basic residues" evidence="3">
    <location>
        <begin position="1154"/>
        <end position="1168"/>
    </location>
</feature>
<feature type="compositionally biased region" description="Basic and acidic residues" evidence="3">
    <location>
        <begin position="24"/>
        <end position="37"/>
    </location>
</feature>